<dbReference type="RefSeq" id="WP_126953188.1">
    <property type="nucleotide sequence ID" value="NZ_RZGR01000002.1"/>
</dbReference>
<dbReference type="GO" id="GO:0051726">
    <property type="term" value="P:regulation of cell cycle"/>
    <property type="evidence" value="ECO:0007669"/>
    <property type="project" value="InterPro"/>
</dbReference>
<evidence type="ECO:0000256" key="2">
    <source>
        <dbReference type="ARBA" id="ARBA00020987"/>
    </source>
</evidence>
<comment type="catalytic activity">
    <reaction evidence="5">
        <text>L-lysyl(79)-[histone H3] + 3 S-adenosyl-L-methionine = N(6),N(6),N(6)-trimethyl-L-lysyl(79)-[histone H3] + 3 S-adenosyl-L-homocysteine + 3 H(+)</text>
        <dbReference type="Rhea" id="RHEA:60328"/>
        <dbReference type="Rhea" id="RHEA-COMP:15549"/>
        <dbReference type="Rhea" id="RHEA-COMP:15552"/>
        <dbReference type="ChEBI" id="CHEBI:15378"/>
        <dbReference type="ChEBI" id="CHEBI:29969"/>
        <dbReference type="ChEBI" id="CHEBI:57856"/>
        <dbReference type="ChEBI" id="CHEBI:59789"/>
        <dbReference type="ChEBI" id="CHEBI:61961"/>
        <dbReference type="EC" id="2.1.1.360"/>
    </reaction>
</comment>
<evidence type="ECO:0000313" key="7">
    <source>
        <dbReference type="EMBL" id="RUQ91094.1"/>
    </source>
</evidence>
<dbReference type="AlphaFoldDB" id="A0A3S0XHU9"/>
<dbReference type="PROSITE" id="PS51569">
    <property type="entry name" value="DOT1"/>
    <property type="match status" value="1"/>
</dbReference>
<dbReference type="GO" id="GO:0140956">
    <property type="term" value="F:histone H3K79 trimethyltransferase activity"/>
    <property type="evidence" value="ECO:0007669"/>
    <property type="project" value="UniProtKB-EC"/>
</dbReference>
<keyword evidence="3" id="KW-0156">Chromatin regulator</keyword>
<evidence type="ECO:0000256" key="5">
    <source>
        <dbReference type="ARBA" id="ARBA00047770"/>
    </source>
</evidence>
<dbReference type="Pfam" id="PF08123">
    <property type="entry name" value="DOT1"/>
    <property type="match status" value="1"/>
</dbReference>
<gene>
    <name evidence="7" type="ORF">EKM59_01045</name>
</gene>
<dbReference type="InterPro" id="IPR029063">
    <property type="entry name" value="SAM-dependent_MTases_sf"/>
</dbReference>
<dbReference type="EMBL" id="RZGR01000002">
    <property type="protein sequence ID" value="RUQ91094.1"/>
    <property type="molecule type" value="Genomic_DNA"/>
</dbReference>
<organism evidence="7 8">
    <name type="scientific">Legionella septentrionalis</name>
    <dbReference type="NCBI Taxonomy" id="2498109"/>
    <lineage>
        <taxon>Bacteria</taxon>
        <taxon>Pseudomonadati</taxon>
        <taxon>Pseudomonadota</taxon>
        <taxon>Gammaproteobacteria</taxon>
        <taxon>Legionellales</taxon>
        <taxon>Legionellaceae</taxon>
        <taxon>Legionella</taxon>
    </lineage>
</organism>
<evidence type="ECO:0000313" key="8">
    <source>
        <dbReference type="Proteomes" id="UP000288012"/>
    </source>
</evidence>
<proteinExistence type="predicted"/>
<sequence>MLLIFVVISLASILAFYVFSLRKKNKVKRWYKILQLKKHEACFKQIYCGVNGFTLSQTARQHQDAIEYLYGEIDFVSFIALLSLANPKKDTVFYDLGSGTGKAVLACAMVFDVQKSIGIELFTLLHKTAVKQCKRLQSLPEYARQAEKIFFINNNFLHEDFADATLIFINAVAFIGETWVMLNQRLARTACPTVITIGKKLLTDAFVMTKTTTVTMSWGLVTAYIQQRKNLLQLNPANHRIDNIE</sequence>
<dbReference type="PANTHER" id="PTHR21451">
    <property type="entry name" value="HISTONE H3 METHYLTRANSFERASE"/>
    <property type="match status" value="1"/>
</dbReference>
<name>A0A3S0XHU9_9GAMM</name>
<dbReference type="Proteomes" id="UP000288012">
    <property type="component" value="Unassembled WGS sequence"/>
</dbReference>
<dbReference type="SUPFAM" id="SSF53335">
    <property type="entry name" value="S-adenosyl-L-methionine-dependent methyltransferases"/>
    <property type="match status" value="1"/>
</dbReference>
<accession>A0A3S0XHU9</accession>
<evidence type="ECO:0000256" key="3">
    <source>
        <dbReference type="ARBA" id="ARBA00022853"/>
    </source>
</evidence>
<feature type="domain" description="DOT1" evidence="6">
    <location>
        <begin position="1"/>
        <end position="245"/>
    </location>
</feature>
<dbReference type="Gene3D" id="3.40.50.150">
    <property type="entry name" value="Vaccinia Virus protein VP39"/>
    <property type="match status" value="1"/>
</dbReference>
<dbReference type="EC" id="2.1.1.360" evidence="1"/>
<dbReference type="InterPro" id="IPR025789">
    <property type="entry name" value="DOT1_dom"/>
</dbReference>
<dbReference type="PANTHER" id="PTHR21451:SF19">
    <property type="entry name" value="ACTIVATED IN BLOCKED UNFOLDED PROTEIN RESPONSE"/>
    <property type="match status" value="1"/>
</dbReference>
<evidence type="ECO:0000259" key="6">
    <source>
        <dbReference type="PROSITE" id="PS51569"/>
    </source>
</evidence>
<evidence type="ECO:0000256" key="1">
    <source>
        <dbReference type="ARBA" id="ARBA00012190"/>
    </source>
</evidence>
<dbReference type="InterPro" id="IPR030445">
    <property type="entry name" value="H3-K79_meTrfase"/>
</dbReference>
<keyword evidence="8" id="KW-1185">Reference proteome</keyword>
<evidence type="ECO:0000256" key="4">
    <source>
        <dbReference type="ARBA" id="ARBA00029821"/>
    </source>
</evidence>
<reference evidence="7 8" key="1">
    <citation type="submission" date="2018-12" db="EMBL/GenBank/DDBJ databases">
        <title>Legionella sp,whole genome shotgun sequence.</title>
        <authorList>
            <person name="Wu H."/>
        </authorList>
    </citation>
    <scope>NUCLEOTIDE SEQUENCE [LARGE SCALE GENOMIC DNA]</scope>
    <source>
        <strain evidence="8">km714</strain>
    </source>
</reference>
<dbReference type="OrthoDB" id="5642812at2"/>
<comment type="caution">
    <text evidence="7">The sequence shown here is derived from an EMBL/GenBank/DDBJ whole genome shotgun (WGS) entry which is preliminary data.</text>
</comment>
<protein>
    <recommendedName>
        <fullName evidence="2">Histone-lysine N-methyltransferase, H3 lysine-79 specific</fullName>
        <ecNumber evidence="1">2.1.1.360</ecNumber>
    </recommendedName>
    <alternativeName>
        <fullName evidence="4">Histone H3-K79 methyltransferase</fullName>
    </alternativeName>
</protein>